<keyword evidence="3" id="KW-1185">Reference proteome</keyword>
<evidence type="ECO:0000256" key="1">
    <source>
        <dbReference type="SAM" id="MobiDB-lite"/>
    </source>
</evidence>
<evidence type="ECO:0000313" key="3">
    <source>
        <dbReference type="Proteomes" id="UP000265618"/>
    </source>
</evidence>
<accession>A0A9K3D283</accession>
<dbReference type="EMBL" id="BDIP01002826">
    <property type="protein sequence ID" value="GIQ86885.1"/>
    <property type="molecule type" value="Genomic_DNA"/>
</dbReference>
<evidence type="ECO:0000313" key="2">
    <source>
        <dbReference type="EMBL" id="GIQ86885.1"/>
    </source>
</evidence>
<comment type="caution">
    <text evidence="2">The sequence shown here is derived from an EMBL/GenBank/DDBJ whole genome shotgun (WGS) entry which is preliminary data.</text>
</comment>
<sequence>MFTRCQFPGHVSDPYTERIPLHGLGLMDRVSLTVSMSVGTLTIEPTLDDEIEVTYAYSSSNKAVYETMSWNKVWDDENLTYSLSSTGPEPRSARSDEGTVESTSTPSRLDTLRHYLFKAGHALLGRPLAETLYTSQGVSPWWCPEFTVTIKMPTEARKVDLTVLSSDTDVMFDCSVPTSVESFTLTTSGGRVSMSSLSASTLTVTDTDSRYYIEDLSVSSAADMTFTDSTCTLHGFGGRTLMTHAEGGDMTIDLGVDDYCGEFSLLCVPTDEEPHRCSNARMSVYSLVAPQLVTTTEESATKVQGYVGRDTCKGNNSICVYSSGVVFMNVYETA</sequence>
<reference evidence="2 3" key="1">
    <citation type="journal article" date="2018" name="PLoS ONE">
        <title>The draft genome of Kipferlia bialata reveals reductive genome evolution in fornicate parasites.</title>
        <authorList>
            <person name="Tanifuji G."/>
            <person name="Takabayashi S."/>
            <person name="Kume K."/>
            <person name="Takagi M."/>
            <person name="Nakayama T."/>
            <person name="Kamikawa R."/>
            <person name="Inagaki Y."/>
            <person name="Hashimoto T."/>
        </authorList>
    </citation>
    <scope>NUCLEOTIDE SEQUENCE [LARGE SCALE GENOMIC DNA]</scope>
    <source>
        <strain evidence="2">NY0173</strain>
    </source>
</reference>
<dbReference type="Proteomes" id="UP000265618">
    <property type="component" value="Unassembled WGS sequence"/>
</dbReference>
<gene>
    <name evidence="2" type="ORF">KIPB_008816</name>
</gene>
<name>A0A9K3D283_9EUKA</name>
<organism evidence="2 3">
    <name type="scientific">Kipferlia bialata</name>
    <dbReference type="NCBI Taxonomy" id="797122"/>
    <lineage>
        <taxon>Eukaryota</taxon>
        <taxon>Metamonada</taxon>
        <taxon>Carpediemonas-like organisms</taxon>
        <taxon>Kipferlia</taxon>
    </lineage>
</organism>
<feature type="region of interest" description="Disordered" evidence="1">
    <location>
        <begin position="81"/>
        <end position="106"/>
    </location>
</feature>
<dbReference type="AlphaFoldDB" id="A0A9K3D283"/>
<protein>
    <submittedName>
        <fullName evidence="2">Uncharacterized protein</fullName>
    </submittedName>
</protein>
<proteinExistence type="predicted"/>